<evidence type="ECO:0000313" key="7">
    <source>
        <dbReference type="Proteomes" id="UP000054321"/>
    </source>
</evidence>
<keyword evidence="3" id="KW-0805">Transcription regulation</keyword>
<name>A0A0C3C3G1_OIDMZ</name>
<dbReference type="EMBL" id="KN832895">
    <property type="protein sequence ID" value="KIM93443.1"/>
    <property type="molecule type" value="Genomic_DNA"/>
</dbReference>
<dbReference type="PANTHER" id="PTHR47660:SF3">
    <property type="entry name" value="FINGER DOMAIN PROTEIN, PUTATIVE (AFU_ORTHOLOGUE AFUA_4G03310)-RELATED"/>
    <property type="match status" value="1"/>
</dbReference>
<accession>A0A0C3C3G1</accession>
<dbReference type="GO" id="GO:0046872">
    <property type="term" value="F:metal ion binding"/>
    <property type="evidence" value="ECO:0007669"/>
    <property type="project" value="UniProtKB-KW"/>
</dbReference>
<dbReference type="InParanoid" id="A0A0C3C3G1"/>
<keyword evidence="5" id="KW-0539">Nucleus</keyword>
<organism evidence="6 7">
    <name type="scientific">Oidiodendron maius (strain Zn)</name>
    <dbReference type="NCBI Taxonomy" id="913774"/>
    <lineage>
        <taxon>Eukaryota</taxon>
        <taxon>Fungi</taxon>
        <taxon>Dikarya</taxon>
        <taxon>Ascomycota</taxon>
        <taxon>Pezizomycotina</taxon>
        <taxon>Leotiomycetes</taxon>
        <taxon>Leotiomycetes incertae sedis</taxon>
        <taxon>Myxotrichaceae</taxon>
        <taxon>Oidiodendron</taxon>
    </lineage>
</organism>
<sequence>MWEQRTGNGNAMLLNSMQGEFERLYRNHRLYDQVDLLAALQASLIYSIMIYLNSNTTAKYGTQLVLGQLQEMAYRLLTMTEFPRADVSSKGPDHELWIIASAAQRTVLAIYVFDCVICFLSRIPVYSCDELHFIPAPVFRRLWEAQEYETWKEEYRNWFQRWKGREVVMGELLNQHTDSYTWNRLEEWLSEADEFGMLIFTGSLLSAKSE</sequence>
<evidence type="ECO:0000256" key="2">
    <source>
        <dbReference type="ARBA" id="ARBA00022833"/>
    </source>
</evidence>
<keyword evidence="7" id="KW-1185">Reference proteome</keyword>
<protein>
    <recommendedName>
        <fullName evidence="8">Transcription factor domain-containing protein</fullName>
    </recommendedName>
</protein>
<evidence type="ECO:0000313" key="6">
    <source>
        <dbReference type="EMBL" id="KIM93443.1"/>
    </source>
</evidence>
<dbReference type="HOGENOM" id="CLU_123988_0_0_1"/>
<evidence type="ECO:0000256" key="1">
    <source>
        <dbReference type="ARBA" id="ARBA00022723"/>
    </source>
</evidence>
<reference evidence="7" key="2">
    <citation type="submission" date="2015-01" db="EMBL/GenBank/DDBJ databases">
        <title>Evolutionary Origins and Diversification of the Mycorrhizal Mutualists.</title>
        <authorList>
            <consortium name="DOE Joint Genome Institute"/>
            <consortium name="Mycorrhizal Genomics Consortium"/>
            <person name="Kohler A."/>
            <person name="Kuo A."/>
            <person name="Nagy L.G."/>
            <person name="Floudas D."/>
            <person name="Copeland A."/>
            <person name="Barry K.W."/>
            <person name="Cichocki N."/>
            <person name="Veneault-Fourrey C."/>
            <person name="LaButti K."/>
            <person name="Lindquist E.A."/>
            <person name="Lipzen A."/>
            <person name="Lundell T."/>
            <person name="Morin E."/>
            <person name="Murat C."/>
            <person name="Riley R."/>
            <person name="Ohm R."/>
            <person name="Sun H."/>
            <person name="Tunlid A."/>
            <person name="Henrissat B."/>
            <person name="Grigoriev I.V."/>
            <person name="Hibbett D.S."/>
            <person name="Martin F."/>
        </authorList>
    </citation>
    <scope>NUCLEOTIDE SEQUENCE [LARGE SCALE GENOMIC DNA]</scope>
    <source>
        <strain evidence="7">Zn</strain>
    </source>
</reference>
<keyword evidence="1" id="KW-0479">Metal-binding</keyword>
<dbReference type="STRING" id="913774.A0A0C3C3G1"/>
<evidence type="ECO:0008006" key="8">
    <source>
        <dbReference type="Google" id="ProtNLM"/>
    </source>
</evidence>
<dbReference type="PANTHER" id="PTHR47660">
    <property type="entry name" value="TRANSCRIPTION FACTOR WITH C2H2 AND ZN(2)-CYS(6) DNA BINDING DOMAIN (EUROFUNG)-RELATED-RELATED"/>
    <property type="match status" value="1"/>
</dbReference>
<dbReference type="Proteomes" id="UP000054321">
    <property type="component" value="Unassembled WGS sequence"/>
</dbReference>
<evidence type="ECO:0000256" key="4">
    <source>
        <dbReference type="ARBA" id="ARBA00023163"/>
    </source>
</evidence>
<proteinExistence type="predicted"/>
<evidence type="ECO:0000256" key="5">
    <source>
        <dbReference type="ARBA" id="ARBA00023242"/>
    </source>
</evidence>
<dbReference type="OrthoDB" id="2441642at2759"/>
<gene>
    <name evidence="6" type="ORF">OIDMADRAFT_35757</name>
</gene>
<keyword evidence="4" id="KW-0804">Transcription</keyword>
<evidence type="ECO:0000256" key="3">
    <source>
        <dbReference type="ARBA" id="ARBA00023015"/>
    </source>
</evidence>
<keyword evidence="2" id="KW-0862">Zinc</keyword>
<dbReference type="AlphaFoldDB" id="A0A0C3C3G1"/>
<reference evidence="6 7" key="1">
    <citation type="submission" date="2014-04" db="EMBL/GenBank/DDBJ databases">
        <authorList>
            <consortium name="DOE Joint Genome Institute"/>
            <person name="Kuo A."/>
            <person name="Martino E."/>
            <person name="Perotto S."/>
            <person name="Kohler A."/>
            <person name="Nagy L.G."/>
            <person name="Floudas D."/>
            <person name="Copeland A."/>
            <person name="Barry K.W."/>
            <person name="Cichocki N."/>
            <person name="Veneault-Fourrey C."/>
            <person name="LaButti K."/>
            <person name="Lindquist E.A."/>
            <person name="Lipzen A."/>
            <person name="Lundell T."/>
            <person name="Morin E."/>
            <person name="Murat C."/>
            <person name="Sun H."/>
            <person name="Tunlid A."/>
            <person name="Henrissat B."/>
            <person name="Grigoriev I.V."/>
            <person name="Hibbett D.S."/>
            <person name="Martin F."/>
            <person name="Nordberg H.P."/>
            <person name="Cantor M.N."/>
            <person name="Hua S.X."/>
        </authorList>
    </citation>
    <scope>NUCLEOTIDE SEQUENCE [LARGE SCALE GENOMIC DNA]</scope>
    <source>
        <strain evidence="6 7">Zn</strain>
    </source>
</reference>